<keyword evidence="2" id="KW-0413">Isomerase</keyword>
<dbReference type="SUPFAM" id="SSF51658">
    <property type="entry name" value="Xylose isomerase-like"/>
    <property type="match status" value="1"/>
</dbReference>
<dbReference type="InterPro" id="IPR013022">
    <property type="entry name" value="Xyl_isomerase-like_TIM-brl"/>
</dbReference>
<dbReference type="PANTHER" id="PTHR12110:SF52">
    <property type="entry name" value="XYLOSE ISOMERASE"/>
    <property type="match status" value="1"/>
</dbReference>
<proteinExistence type="predicted"/>
<dbReference type="RefSeq" id="WP_377165532.1">
    <property type="nucleotide sequence ID" value="NZ_JBHSMQ010000002.1"/>
</dbReference>
<dbReference type="InterPro" id="IPR036237">
    <property type="entry name" value="Xyl_isomerase-like_sf"/>
</dbReference>
<dbReference type="PANTHER" id="PTHR12110">
    <property type="entry name" value="HYDROXYPYRUVATE ISOMERASE"/>
    <property type="match status" value="1"/>
</dbReference>
<accession>A0ABW0KQD2</accession>
<sequence length="274" mass="29946">MQRFCVHTITTKLLSLEECLVEFPRRGVSGITIWRQALDGRDLGAVARQTRDAGLEVVSLCRGGFFPAVSAAGRQAAIDDNLKAVEQAHAVGAPLIVLVCGAVPGRPLAESRKQIADGIAAVLPAAQKAGVKLAIEPLHPMYADDRSAVNTMRQAHEICDVLGSPDGVGIAVDVYHVWWDPELKAQIDLAGQKGRLQAFHICDWMSPTTDLLNDRGLMGEGCINIREISDWVDATGYTGHREVEIFSNRWWGGDQREFLDKISASYADLYPEDK</sequence>
<reference evidence="3" key="1">
    <citation type="journal article" date="2019" name="Int. J. Syst. Evol. Microbiol.">
        <title>The Global Catalogue of Microorganisms (GCM) 10K type strain sequencing project: providing services to taxonomists for standard genome sequencing and annotation.</title>
        <authorList>
            <consortium name="The Broad Institute Genomics Platform"/>
            <consortium name="The Broad Institute Genome Sequencing Center for Infectious Disease"/>
            <person name="Wu L."/>
            <person name="Ma J."/>
        </authorList>
    </citation>
    <scope>NUCLEOTIDE SEQUENCE [LARGE SCALE GENOMIC DNA]</scope>
    <source>
        <strain evidence="3">CGMCC 4.1469</strain>
    </source>
</reference>
<evidence type="ECO:0000313" key="2">
    <source>
        <dbReference type="EMBL" id="MFC5454941.1"/>
    </source>
</evidence>
<protein>
    <submittedName>
        <fullName evidence="2">Sugar phosphate isomerase/epimerase family protein</fullName>
    </submittedName>
</protein>
<dbReference type="Proteomes" id="UP001596052">
    <property type="component" value="Unassembled WGS sequence"/>
</dbReference>
<dbReference type="Pfam" id="PF01261">
    <property type="entry name" value="AP_endonuc_2"/>
    <property type="match status" value="1"/>
</dbReference>
<dbReference type="GO" id="GO:0016853">
    <property type="term" value="F:isomerase activity"/>
    <property type="evidence" value="ECO:0007669"/>
    <property type="project" value="UniProtKB-KW"/>
</dbReference>
<dbReference type="EMBL" id="JBHSMQ010000002">
    <property type="protein sequence ID" value="MFC5454941.1"/>
    <property type="molecule type" value="Genomic_DNA"/>
</dbReference>
<keyword evidence="3" id="KW-1185">Reference proteome</keyword>
<evidence type="ECO:0000259" key="1">
    <source>
        <dbReference type="Pfam" id="PF01261"/>
    </source>
</evidence>
<gene>
    <name evidence="2" type="ORF">ACFQDI_08765</name>
</gene>
<dbReference type="InterPro" id="IPR050312">
    <property type="entry name" value="IolE/XylAMocC-like"/>
</dbReference>
<comment type="caution">
    <text evidence="2">The sequence shown here is derived from an EMBL/GenBank/DDBJ whole genome shotgun (WGS) entry which is preliminary data.</text>
</comment>
<name>A0ABW0KQD2_9BACT</name>
<evidence type="ECO:0000313" key="3">
    <source>
        <dbReference type="Proteomes" id="UP001596052"/>
    </source>
</evidence>
<feature type="domain" description="Xylose isomerase-like TIM barrel" evidence="1">
    <location>
        <begin position="34"/>
        <end position="249"/>
    </location>
</feature>
<organism evidence="2 3">
    <name type="scientific">Prosthecobacter fluviatilis</name>
    <dbReference type="NCBI Taxonomy" id="445931"/>
    <lineage>
        <taxon>Bacteria</taxon>
        <taxon>Pseudomonadati</taxon>
        <taxon>Verrucomicrobiota</taxon>
        <taxon>Verrucomicrobiia</taxon>
        <taxon>Verrucomicrobiales</taxon>
        <taxon>Verrucomicrobiaceae</taxon>
        <taxon>Prosthecobacter</taxon>
    </lineage>
</organism>
<dbReference type="Gene3D" id="3.20.20.150">
    <property type="entry name" value="Divalent-metal-dependent TIM barrel enzymes"/>
    <property type="match status" value="1"/>
</dbReference>